<dbReference type="OrthoDB" id="9787292at2"/>
<dbReference type="SUPFAM" id="SSF51735">
    <property type="entry name" value="NAD(P)-binding Rossmann-fold domains"/>
    <property type="match status" value="1"/>
</dbReference>
<dbReference type="EMBL" id="RSEC01000058">
    <property type="protein sequence ID" value="RSD14204.1"/>
    <property type="molecule type" value="Genomic_DNA"/>
</dbReference>
<dbReference type="InterPro" id="IPR036291">
    <property type="entry name" value="NAD(P)-bd_dom_sf"/>
</dbReference>
<gene>
    <name evidence="2" type="ORF">EIY87_31835</name>
</gene>
<dbReference type="InterPro" id="IPR051783">
    <property type="entry name" value="NAD(P)-dependent_oxidoreduct"/>
</dbReference>
<dbReference type="RefSeq" id="WP_125313478.1">
    <property type="nucleotide sequence ID" value="NZ_RSEC01000058.1"/>
</dbReference>
<protein>
    <submittedName>
        <fullName evidence="2">SDR family oxidoreductase</fullName>
    </submittedName>
</protein>
<accession>A0A3R9EPW6</accession>
<dbReference type="AlphaFoldDB" id="A0A3R9EPW6"/>
<evidence type="ECO:0000313" key="2">
    <source>
        <dbReference type="EMBL" id="RSD14204.1"/>
    </source>
</evidence>
<dbReference type="GO" id="GO:0005737">
    <property type="term" value="C:cytoplasm"/>
    <property type="evidence" value="ECO:0007669"/>
    <property type="project" value="TreeGrafter"/>
</dbReference>
<sequence>MRVFVTGASGWIGSAVVPELLGAGHEVVGLARSDASAAAVEAMGADVLRGDLTDLDTLKNAAERADGVVHLAFGHDFSRIAESIETDARAVEALGSAVAGKPFVAASGTPVVAGRPSTEQDEPEGFGPLAGRLDIARSVVAMAGRGVRSSVVRLPRSVHGEGDRHGFIVRLVEFSREKGAAAYVGDGTQRWPAVHVLDAAHLFRLALEQAPAGSVLHAVGDEGVEIREIAAVIGRHLELPTASVPAEELGFLGGILAVDQPARSTHTRELLGWRPTRPGLLEDIEKGHYFG</sequence>
<dbReference type="PANTHER" id="PTHR48079">
    <property type="entry name" value="PROTEIN YEEZ"/>
    <property type="match status" value="1"/>
</dbReference>
<dbReference type="Gene3D" id="3.40.50.720">
    <property type="entry name" value="NAD(P)-binding Rossmann-like Domain"/>
    <property type="match status" value="1"/>
</dbReference>
<dbReference type="GO" id="GO:0004029">
    <property type="term" value="F:aldehyde dehydrogenase (NAD+) activity"/>
    <property type="evidence" value="ECO:0007669"/>
    <property type="project" value="TreeGrafter"/>
</dbReference>
<evidence type="ECO:0000259" key="1">
    <source>
        <dbReference type="Pfam" id="PF01370"/>
    </source>
</evidence>
<comment type="caution">
    <text evidence="2">The sequence shown here is derived from an EMBL/GenBank/DDBJ whole genome shotgun (WGS) entry which is preliminary data.</text>
</comment>
<dbReference type="InterPro" id="IPR001509">
    <property type="entry name" value="Epimerase_deHydtase"/>
</dbReference>
<reference evidence="2 3" key="1">
    <citation type="submission" date="2018-12" db="EMBL/GenBank/DDBJ databases">
        <title>Amycolatopsis eburnea sp. nov. actinomycete associate with arbuscular mycorrhiza fungal spore.</title>
        <authorList>
            <person name="Lumyong S."/>
            <person name="Chaiya L."/>
        </authorList>
    </citation>
    <scope>NUCLEOTIDE SEQUENCE [LARGE SCALE GENOMIC DNA]</scope>
    <source>
        <strain evidence="2 3">GLM-1</strain>
    </source>
</reference>
<dbReference type="CDD" id="cd05262">
    <property type="entry name" value="SDR_a7"/>
    <property type="match status" value="1"/>
</dbReference>
<organism evidence="2 3">
    <name type="scientific">Amycolatopsis eburnea</name>
    <dbReference type="NCBI Taxonomy" id="2267691"/>
    <lineage>
        <taxon>Bacteria</taxon>
        <taxon>Bacillati</taxon>
        <taxon>Actinomycetota</taxon>
        <taxon>Actinomycetes</taxon>
        <taxon>Pseudonocardiales</taxon>
        <taxon>Pseudonocardiaceae</taxon>
        <taxon>Amycolatopsis</taxon>
    </lineage>
</organism>
<name>A0A3R9EPW6_9PSEU</name>
<dbReference type="Proteomes" id="UP000267081">
    <property type="component" value="Unassembled WGS sequence"/>
</dbReference>
<keyword evidence="3" id="KW-1185">Reference proteome</keyword>
<evidence type="ECO:0000313" key="3">
    <source>
        <dbReference type="Proteomes" id="UP000267081"/>
    </source>
</evidence>
<dbReference type="PANTHER" id="PTHR48079:SF6">
    <property type="entry name" value="NAD(P)-BINDING DOMAIN-CONTAINING PROTEIN-RELATED"/>
    <property type="match status" value="1"/>
</dbReference>
<proteinExistence type="predicted"/>
<feature type="domain" description="NAD-dependent epimerase/dehydratase" evidence="1">
    <location>
        <begin position="3"/>
        <end position="210"/>
    </location>
</feature>
<dbReference type="Pfam" id="PF01370">
    <property type="entry name" value="Epimerase"/>
    <property type="match status" value="1"/>
</dbReference>